<dbReference type="Pfam" id="PF12697">
    <property type="entry name" value="Abhydrolase_6"/>
    <property type="match status" value="1"/>
</dbReference>
<dbReference type="InterPro" id="IPR000073">
    <property type="entry name" value="AB_hydrolase_1"/>
</dbReference>
<dbReference type="PANTHER" id="PTHR12277:SF79">
    <property type="entry name" value="XAA-PRO DIPEPTIDYL-PEPTIDASE-RELATED"/>
    <property type="match status" value="1"/>
</dbReference>
<protein>
    <submittedName>
        <fullName evidence="2">Alpha/beta fold hydrolase</fullName>
    </submittedName>
</protein>
<evidence type="ECO:0000313" key="2">
    <source>
        <dbReference type="EMBL" id="RXZ70293.1"/>
    </source>
</evidence>
<evidence type="ECO:0000313" key="3">
    <source>
        <dbReference type="Proteomes" id="UP000293865"/>
    </source>
</evidence>
<dbReference type="EMBL" id="SDPN01000016">
    <property type="protein sequence ID" value="RXZ70293.1"/>
    <property type="molecule type" value="Genomic_DNA"/>
</dbReference>
<keyword evidence="3" id="KW-1185">Reference proteome</keyword>
<dbReference type="PANTHER" id="PTHR12277">
    <property type="entry name" value="ALPHA/BETA HYDROLASE DOMAIN-CONTAINING PROTEIN"/>
    <property type="match status" value="1"/>
</dbReference>
<dbReference type="AlphaFoldDB" id="A0A4Q2L1P4"/>
<reference evidence="2 3" key="1">
    <citation type="submission" date="2019-01" db="EMBL/GenBank/DDBJ databases">
        <title>Agromyces.</title>
        <authorList>
            <person name="Li J."/>
        </authorList>
    </citation>
    <scope>NUCLEOTIDE SEQUENCE [LARGE SCALE GENOMIC DNA]</scope>
    <source>
        <strain evidence="2 3">DSM 15934</strain>
    </source>
</reference>
<comment type="caution">
    <text evidence="2">The sequence shown here is derived from an EMBL/GenBank/DDBJ whole genome shotgun (WGS) entry which is preliminary data.</text>
</comment>
<keyword evidence="2" id="KW-0378">Hydrolase</keyword>
<proteinExistence type="predicted"/>
<name>A0A4Q2L1P4_9MICO</name>
<feature type="domain" description="AB hydrolase-1" evidence="1">
    <location>
        <begin position="157"/>
        <end position="359"/>
    </location>
</feature>
<dbReference type="InterPro" id="IPR029058">
    <property type="entry name" value="AB_hydrolase_fold"/>
</dbReference>
<dbReference type="Proteomes" id="UP000293865">
    <property type="component" value="Unassembled WGS sequence"/>
</dbReference>
<evidence type="ECO:0000259" key="1">
    <source>
        <dbReference type="Pfam" id="PF12697"/>
    </source>
</evidence>
<sequence>MSVRWAATGAVASVGVALGGLGLGIARRLTAPVGGRRYDLTIRGLDESGERVIVALDRTPQTAAPGRYSLLLENGRWVRLSSEVEDLGPGLVGRGVLGEPRAGLHIGERASWSGIYFSSPEDAGLQASDVAIPTDAGPAPAWLIRPRTGSSTTWAIHIHGLGSARAGTLRGVQVAAETGLTSLVVTYRNDGEGPTTGSGRSTLGTTEADDGRAAVLFALANGASRVILFGWSMGAAIALQLAADPRLRGIVAGLVLESPVLDWVSTIKSNCVRSGLPAWTGGLAVPWLDSRQLSRITGLGAPVGLRHFDWITRADELAAPTLILHGSADTSASIGVAERLRDRRPDLIQLERFDADHTMTWNSDAERWRATVVTMLDDHIER</sequence>
<dbReference type="SUPFAM" id="SSF53474">
    <property type="entry name" value="alpha/beta-Hydrolases"/>
    <property type="match status" value="1"/>
</dbReference>
<gene>
    <name evidence="2" type="ORF">ESP51_10425</name>
</gene>
<dbReference type="GO" id="GO:0016787">
    <property type="term" value="F:hydrolase activity"/>
    <property type="evidence" value="ECO:0007669"/>
    <property type="project" value="UniProtKB-KW"/>
</dbReference>
<dbReference type="OrthoDB" id="8111537at2"/>
<accession>A0A4Q2L1P4</accession>
<organism evidence="2 3">
    <name type="scientific">Agromyces albus</name>
    <dbReference type="NCBI Taxonomy" id="205332"/>
    <lineage>
        <taxon>Bacteria</taxon>
        <taxon>Bacillati</taxon>
        <taxon>Actinomycetota</taxon>
        <taxon>Actinomycetes</taxon>
        <taxon>Micrococcales</taxon>
        <taxon>Microbacteriaceae</taxon>
        <taxon>Agromyces</taxon>
    </lineage>
</organism>
<dbReference type="Gene3D" id="3.40.50.1820">
    <property type="entry name" value="alpha/beta hydrolase"/>
    <property type="match status" value="1"/>
</dbReference>